<dbReference type="GO" id="GO:0032281">
    <property type="term" value="C:AMPA glutamate receptor complex"/>
    <property type="evidence" value="ECO:0007669"/>
    <property type="project" value="TreeGrafter"/>
</dbReference>
<feature type="region of interest" description="Disordered" evidence="1">
    <location>
        <begin position="350"/>
        <end position="372"/>
    </location>
</feature>
<dbReference type="GO" id="GO:0051968">
    <property type="term" value="P:positive regulation of synaptic transmission, glutamatergic"/>
    <property type="evidence" value="ECO:0007669"/>
    <property type="project" value="TreeGrafter"/>
</dbReference>
<dbReference type="AlphaFoldDB" id="A0A6G0ZFG8"/>
<evidence type="ECO:0000256" key="1">
    <source>
        <dbReference type="SAM" id="MobiDB-lite"/>
    </source>
</evidence>
<feature type="compositionally biased region" description="Low complexity" evidence="1">
    <location>
        <begin position="131"/>
        <end position="180"/>
    </location>
</feature>
<dbReference type="OrthoDB" id="5917530at2759"/>
<dbReference type="PANTHER" id="PTHR12107:SF0">
    <property type="entry name" value="STARGAZIN (MAMMALIAN CALCIUM CHANNEL) HOMOLOG"/>
    <property type="match status" value="1"/>
</dbReference>
<dbReference type="EMBL" id="VUJU01000631">
    <property type="protein sequence ID" value="KAF0769210.1"/>
    <property type="molecule type" value="Genomic_DNA"/>
</dbReference>
<protein>
    <submittedName>
        <fullName evidence="3">MOB kinase activator-like 2</fullName>
    </submittedName>
</protein>
<dbReference type="GO" id="GO:0099590">
    <property type="term" value="P:neurotransmitter receptor internalization"/>
    <property type="evidence" value="ECO:0007669"/>
    <property type="project" value="TreeGrafter"/>
</dbReference>
<evidence type="ECO:0000256" key="2">
    <source>
        <dbReference type="SAM" id="Phobius"/>
    </source>
</evidence>
<dbReference type="GO" id="GO:0005245">
    <property type="term" value="F:voltage-gated calcium channel activity"/>
    <property type="evidence" value="ECO:0007669"/>
    <property type="project" value="TreeGrafter"/>
</dbReference>
<accession>A0A6G0ZFG8</accession>
<dbReference type="InterPro" id="IPR051072">
    <property type="entry name" value="CACNG_subunit"/>
</dbReference>
<evidence type="ECO:0000313" key="4">
    <source>
        <dbReference type="Proteomes" id="UP000478052"/>
    </source>
</evidence>
<proteinExistence type="predicted"/>
<dbReference type="GO" id="GO:0019226">
    <property type="term" value="P:transmission of nerve impulse"/>
    <property type="evidence" value="ECO:0007669"/>
    <property type="project" value="TreeGrafter"/>
</dbReference>
<feature type="compositionally biased region" description="Basic residues" evidence="1">
    <location>
        <begin position="239"/>
        <end position="263"/>
    </location>
</feature>
<keyword evidence="2" id="KW-1133">Transmembrane helix</keyword>
<dbReference type="PANTHER" id="PTHR12107">
    <property type="entry name" value="VOLTAGE-DEPENDENT CALCIUM CHANNEL GAMMA SUBUNIT"/>
    <property type="match status" value="1"/>
</dbReference>
<comment type="caution">
    <text evidence="3">The sequence shown here is derived from an EMBL/GenBank/DDBJ whole genome shotgun (WGS) entry which is preliminary data.</text>
</comment>
<keyword evidence="2" id="KW-0472">Membrane</keyword>
<feature type="region of interest" description="Disordered" evidence="1">
    <location>
        <begin position="113"/>
        <end position="204"/>
    </location>
</feature>
<keyword evidence="3" id="KW-0808">Transferase</keyword>
<feature type="compositionally biased region" description="Basic and acidic residues" evidence="1">
    <location>
        <begin position="352"/>
        <end position="368"/>
    </location>
</feature>
<dbReference type="GO" id="GO:0016247">
    <property type="term" value="F:channel regulator activity"/>
    <property type="evidence" value="ECO:0007669"/>
    <property type="project" value="TreeGrafter"/>
</dbReference>
<dbReference type="Proteomes" id="UP000478052">
    <property type="component" value="Unassembled WGS sequence"/>
</dbReference>
<keyword evidence="3" id="KW-0418">Kinase</keyword>
<feature type="region of interest" description="Disordered" evidence="1">
    <location>
        <begin position="236"/>
        <end position="265"/>
    </location>
</feature>
<dbReference type="GO" id="GO:0016301">
    <property type="term" value="F:kinase activity"/>
    <property type="evidence" value="ECO:0007669"/>
    <property type="project" value="UniProtKB-KW"/>
</dbReference>
<dbReference type="Gene3D" id="1.20.140.150">
    <property type="match status" value="1"/>
</dbReference>
<name>A0A6G0ZFG8_APHCR</name>
<feature type="compositionally biased region" description="Polar residues" evidence="1">
    <location>
        <begin position="189"/>
        <end position="198"/>
    </location>
</feature>
<keyword evidence="4" id="KW-1185">Reference proteome</keyword>
<feature type="transmembrane region" description="Helical" evidence="2">
    <location>
        <begin position="58"/>
        <end position="84"/>
    </location>
</feature>
<reference evidence="3 4" key="1">
    <citation type="submission" date="2019-08" db="EMBL/GenBank/DDBJ databases">
        <title>Whole genome of Aphis craccivora.</title>
        <authorList>
            <person name="Voronova N.V."/>
            <person name="Shulinski R.S."/>
            <person name="Bandarenka Y.V."/>
            <person name="Zhorov D.G."/>
            <person name="Warner D."/>
        </authorList>
    </citation>
    <scope>NUCLEOTIDE SEQUENCE [LARGE SCALE GENOMIC DNA]</scope>
    <source>
        <strain evidence="3">180601</strain>
        <tissue evidence="3">Whole Body</tissue>
    </source>
</reference>
<organism evidence="3 4">
    <name type="scientific">Aphis craccivora</name>
    <name type="common">Cowpea aphid</name>
    <dbReference type="NCBI Taxonomy" id="307492"/>
    <lineage>
        <taxon>Eukaryota</taxon>
        <taxon>Metazoa</taxon>
        <taxon>Ecdysozoa</taxon>
        <taxon>Arthropoda</taxon>
        <taxon>Hexapoda</taxon>
        <taxon>Insecta</taxon>
        <taxon>Pterygota</taxon>
        <taxon>Neoptera</taxon>
        <taxon>Paraneoptera</taxon>
        <taxon>Hemiptera</taxon>
        <taxon>Sternorrhyncha</taxon>
        <taxon>Aphidomorpha</taxon>
        <taxon>Aphidoidea</taxon>
        <taxon>Aphididae</taxon>
        <taxon>Aphidini</taxon>
        <taxon>Aphis</taxon>
        <taxon>Aphis</taxon>
    </lineage>
</organism>
<keyword evidence="2" id="KW-0812">Transmembrane</keyword>
<dbReference type="GO" id="GO:0098943">
    <property type="term" value="P:neurotransmitter receptor transport, postsynaptic endosome to lysosome"/>
    <property type="evidence" value="ECO:0007669"/>
    <property type="project" value="TreeGrafter"/>
</dbReference>
<sequence length="407" mass="42109">MHIITNNLFAGLILAAGLFVFASVLNDSFSPVIYQSMDGGGDGDRFDNELQSDYDYRYGWSFVACSLAFLASEASAVFTITAYFRRLEDRVQYTAVNRKPSLDTPPLACGGDRTSSACSADGRANSPDSDAGATATPTAETTSRSDQSSSSAAAASGRHQSAQCASSGGGDQVASSSSSSPGGGTAESCSNSAATSKTPPDICPPKIGCDGSASGASGGTTGCRIPAAASSYCSATLSHPHKSQHQHHNHQQQHHHHQQHTQHYRQTLAVGGNGSCYEVDTTKPCTCTSATTLTTKRYATIAGVARHNGGKQYTTTTTTALTNNHNNNNGSGGGRRTVAGLAAIKESVASLADHHSHNSGHRKPDPPTRRLKASVGGYVVPQTPIAALEALDCPPAADPRLVVPSSV</sequence>
<evidence type="ECO:0000313" key="3">
    <source>
        <dbReference type="EMBL" id="KAF0769210.1"/>
    </source>
</evidence>
<dbReference type="GO" id="GO:0098970">
    <property type="term" value="P:postsynaptic neurotransmitter receptor diffusion trapping"/>
    <property type="evidence" value="ECO:0007669"/>
    <property type="project" value="TreeGrafter"/>
</dbReference>
<dbReference type="GO" id="GO:0098839">
    <property type="term" value="C:postsynaptic density membrane"/>
    <property type="evidence" value="ECO:0007669"/>
    <property type="project" value="TreeGrafter"/>
</dbReference>
<gene>
    <name evidence="3" type="ORF">FWK35_00010383</name>
</gene>